<dbReference type="Pfam" id="PF14652">
    <property type="entry name" value="DUF4457"/>
    <property type="match status" value="2"/>
</dbReference>
<evidence type="ECO:0000313" key="3">
    <source>
        <dbReference type="Proteomes" id="UP001607302"/>
    </source>
</evidence>
<feature type="domain" description="KATNIP" evidence="1">
    <location>
        <begin position="352"/>
        <end position="495"/>
    </location>
</feature>
<dbReference type="AlphaFoldDB" id="A0ABD2AFT7"/>
<dbReference type="EMBL" id="JAUDFV010000152">
    <property type="protein sequence ID" value="KAL2718705.1"/>
    <property type="molecule type" value="Genomic_DNA"/>
</dbReference>
<proteinExistence type="predicted"/>
<name>A0ABD2AFT7_VESSQ</name>
<evidence type="ECO:0000259" key="1">
    <source>
        <dbReference type="Pfam" id="PF14652"/>
    </source>
</evidence>
<dbReference type="PANTHER" id="PTHR21534:SF0">
    <property type="entry name" value="KATANIN-INTERACTING PROTEIN"/>
    <property type="match status" value="1"/>
</dbReference>
<gene>
    <name evidence="2" type="ORF">V1478_012581</name>
</gene>
<comment type="caution">
    <text evidence="2">The sequence shown here is derived from an EMBL/GenBank/DDBJ whole genome shotgun (WGS) entry which is preliminary data.</text>
</comment>
<dbReference type="Proteomes" id="UP001607302">
    <property type="component" value="Unassembled WGS sequence"/>
</dbReference>
<reference evidence="2 3" key="1">
    <citation type="journal article" date="2024" name="Ann. Entomol. Soc. Am.">
        <title>Genomic analyses of the southern and eastern yellowjacket wasps (Hymenoptera: Vespidae) reveal evolutionary signatures of social life.</title>
        <authorList>
            <person name="Catto M.A."/>
            <person name="Caine P.B."/>
            <person name="Orr S.E."/>
            <person name="Hunt B.G."/>
            <person name="Goodisman M.A.D."/>
        </authorList>
    </citation>
    <scope>NUCLEOTIDE SEQUENCE [LARGE SCALE GENOMIC DNA]</scope>
    <source>
        <strain evidence="2">233</strain>
        <tissue evidence="2">Head and thorax</tissue>
    </source>
</reference>
<organism evidence="2 3">
    <name type="scientific">Vespula squamosa</name>
    <name type="common">Southern yellow jacket</name>
    <name type="synonym">Wasp</name>
    <dbReference type="NCBI Taxonomy" id="30214"/>
    <lineage>
        <taxon>Eukaryota</taxon>
        <taxon>Metazoa</taxon>
        <taxon>Ecdysozoa</taxon>
        <taxon>Arthropoda</taxon>
        <taxon>Hexapoda</taxon>
        <taxon>Insecta</taxon>
        <taxon>Pterygota</taxon>
        <taxon>Neoptera</taxon>
        <taxon>Endopterygota</taxon>
        <taxon>Hymenoptera</taxon>
        <taxon>Apocrita</taxon>
        <taxon>Aculeata</taxon>
        <taxon>Vespoidea</taxon>
        <taxon>Vespidae</taxon>
        <taxon>Vespinae</taxon>
        <taxon>Vespula</taxon>
    </lineage>
</organism>
<dbReference type="PANTHER" id="PTHR21534">
    <property type="entry name" value="KATANIN-INTERACTING PROTEIN"/>
    <property type="match status" value="1"/>
</dbReference>
<evidence type="ECO:0000313" key="2">
    <source>
        <dbReference type="EMBL" id="KAL2718705.1"/>
    </source>
</evidence>
<sequence>MDQSESNITGNNTLLSTNILKKLPSWLVEMTENVKRLNVIDDYKTLQIEKDLMHKEHTFEQTPLEDETSVLKEDIDNLYGQSCKPFFTLNKTKDIDGDILLQSCTSKSLPSTPNHEKINIKHISTRALSAIVDSNDQTFIKRDFSALDEYIDKKRVEKVYDNTKSMRFKNNEKYNCGLRTLNDFEKRNHDYFQSDILNKGYKMDNELLTQQQKYETYSKHKNNFIRKQDPKNNLPRGIIKRRLDYLSGLAPKEETITDGIKTVSNLIYHTDANSSELTRKNHNKFVSSVEIGRNNNNSSKEKFANKSLHNYKSSIQQNEKHPIQGRSVYKCILTINNVNYNMVLCYSVIDSCRNFIVPELPCGKILIIDILSTWGDKHYVGLNGIEIFSDTGQLVSINKISENPSNINQLSEHNDLCIINNLINGVNRTRDDANLWLIPFTKGNHHYVHMIFQDIVTIAMIRIWNYNKSRIHSYRGVKDISITLDDTLIFYGEIARASGDLQGTLNSFGDTILFTTDENILEMISTNDEMFTIINNNILNYAEKEKDRPTTVTTNSNLTFGRRKSDCSVGNRSNVSSGSEYNTLSLACKEIQLIILSNWGAAGIVGLNGIEFIGDQNLILSTTHANLKCNLDNTNLLKLIDGYNITTDKDHMWLIDYINENEEIVITITFDKEVYITGMRFWNYNASLELSYCGVKHLFIKLDGKSIFEEDCDSFLLRRAPGNSHYNFVQEISFICHLDNESTLSKEFNATLTLSREETILFNKNYEVPLMPQGFVYQIMIFSSWGDSYYVGLNGIEFVDINGHQIKLNRDNVAAYPESVNILEGIDNDVRTPDKLIDGMNDNDDGQHSWLAPILPGETNRIYIIFSYPTIVSAIKLWNYGKTKSRRIKEFAILVDDILVYNGMLSKNNTHETIQFFNSDNTNNIESSLTSSEQERYIACLRRATSGINSLPDPNLRPYTSLIQTNKKTNF</sequence>
<protein>
    <submittedName>
        <fullName evidence="2">Protein KIAA0556</fullName>
    </submittedName>
</protein>
<dbReference type="InterPro" id="IPR026704">
    <property type="entry name" value="KATNIP"/>
</dbReference>
<keyword evidence="3" id="KW-1185">Reference proteome</keyword>
<dbReference type="InterPro" id="IPR027859">
    <property type="entry name" value="KATNIP_dom"/>
</dbReference>
<accession>A0ABD2AFT7</accession>
<feature type="domain" description="KATNIP" evidence="1">
    <location>
        <begin position="632"/>
        <end position="907"/>
    </location>
</feature>